<feature type="region of interest" description="Disordered" evidence="1">
    <location>
        <begin position="1"/>
        <end position="79"/>
    </location>
</feature>
<gene>
    <name evidence="2" type="ORF">EVG20_g9738</name>
</gene>
<organism evidence="2 3">
    <name type="scientific">Dentipellis fragilis</name>
    <dbReference type="NCBI Taxonomy" id="205917"/>
    <lineage>
        <taxon>Eukaryota</taxon>
        <taxon>Fungi</taxon>
        <taxon>Dikarya</taxon>
        <taxon>Basidiomycota</taxon>
        <taxon>Agaricomycotina</taxon>
        <taxon>Agaricomycetes</taxon>
        <taxon>Russulales</taxon>
        <taxon>Hericiaceae</taxon>
        <taxon>Dentipellis</taxon>
    </lineage>
</organism>
<dbReference type="AlphaFoldDB" id="A0A4Y9XX34"/>
<evidence type="ECO:0000256" key="1">
    <source>
        <dbReference type="SAM" id="MobiDB-lite"/>
    </source>
</evidence>
<feature type="non-terminal residue" evidence="2">
    <location>
        <position position="1"/>
    </location>
</feature>
<accession>A0A4Y9XX34</accession>
<evidence type="ECO:0000313" key="2">
    <source>
        <dbReference type="EMBL" id="TFY54342.1"/>
    </source>
</evidence>
<sequence length="106" mass="10814">GTTPSVPGAGAGAGAGVEHSTSQRWRPTSAHGGGGSSAKSGRPRTGSTAPPPEESQSKSQDRKPARPVSQDGSRLGFAKAMKRTKAFSPDRLVKGLDSALDFVEGR</sequence>
<evidence type="ECO:0000313" key="3">
    <source>
        <dbReference type="Proteomes" id="UP000298327"/>
    </source>
</evidence>
<protein>
    <submittedName>
        <fullName evidence="2">Uncharacterized protein</fullName>
    </submittedName>
</protein>
<feature type="compositionally biased region" description="Basic and acidic residues" evidence="1">
    <location>
        <begin position="55"/>
        <end position="64"/>
    </location>
</feature>
<proteinExistence type="predicted"/>
<name>A0A4Y9XX34_9AGAM</name>
<dbReference type="Proteomes" id="UP000298327">
    <property type="component" value="Unassembled WGS sequence"/>
</dbReference>
<reference evidence="2 3" key="1">
    <citation type="submission" date="2019-02" db="EMBL/GenBank/DDBJ databases">
        <title>Genome sequencing of the rare red list fungi Dentipellis fragilis.</title>
        <authorList>
            <person name="Buettner E."/>
            <person name="Kellner H."/>
        </authorList>
    </citation>
    <scope>NUCLEOTIDE SEQUENCE [LARGE SCALE GENOMIC DNA]</scope>
    <source>
        <strain evidence="2 3">DSM 105465</strain>
    </source>
</reference>
<dbReference type="EMBL" id="SEOQ01001037">
    <property type="protein sequence ID" value="TFY54342.1"/>
    <property type="molecule type" value="Genomic_DNA"/>
</dbReference>
<comment type="caution">
    <text evidence="2">The sequence shown here is derived from an EMBL/GenBank/DDBJ whole genome shotgun (WGS) entry which is preliminary data.</text>
</comment>
<keyword evidence="3" id="KW-1185">Reference proteome</keyword>